<dbReference type="InterPro" id="IPR000953">
    <property type="entry name" value="Chromo/chromo_shadow_dom"/>
</dbReference>
<dbReference type="RefSeq" id="YP_010796949.1">
    <property type="nucleotide sequence ID" value="NC_076111.1"/>
</dbReference>
<keyword evidence="1" id="KW-0229">DNA integration</keyword>
<dbReference type="PANTHER" id="PTHR46585:SF1">
    <property type="entry name" value="CHROMO DOMAIN-CONTAINING PROTEIN"/>
    <property type="match status" value="1"/>
</dbReference>
<evidence type="ECO:0000256" key="1">
    <source>
        <dbReference type="ARBA" id="ARBA00022908"/>
    </source>
</evidence>
<evidence type="ECO:0000313" key="5">
    <source>
        <dbReference type="Proteomes" id="UP000683171"/>
    </source>
</evidence>
<dbReference type="Pfam" id="PF00665">
    <property type="entry name" value="rve"/>
    <property type="match status" value="1"/>
</dbReference>
<evidence type="ECO:0000259" key="2">
    <source>
        <dbReference type="PROSITE" id="PS50013"/>
    </source>
</evidence>
<dbReference type="InterPro" id="IPR012337">
    <property type="entry name" value="RNaseH-like_sf"/>
</dbReference>
<protein>
    <submittedName>
        <fullName evidence="4">Integrase</fullName>
    </submittedName>
</protein>
<feature type="domain" description="Integrase catalytic" evidence="3">
    <location>
        <begin position="54"/>
        <end position="228"/>
    </location>
</feature>
<evidence type="ECO:0000259" key="3">
    <source>
        <dbReference type="PROSITE" id="PS50994"/>
    </source>
</evidence>
<dbReference type="InterPro" id="IPR001584">
    <property type="entry name" value="Integrase_cat-core"/>
</dbReference>
<organism evidence="4 5">
    <name type="scientific">Terrapene box turtle adintovirus</name>
    <dbReference type="NCBI Taxonomy" id="2597808"/>
    <lineage>
        <taxon>Viruses</taxon>
        <taxon>Varidnaviria</taxon>
        <taxon>Bamfordvirae</taxon>
        <taxon>Preplasmiviricota</taxon>
        <taxon>Polisuviricotina</taxon>
        <taxon>Polintoviricetes</taxon>
        <taxon>Amphintovirales</taxon>
        <taxon>Eupolintoviridae</taxon>
        <taxon>Betadintovirus</taxon>
        <taxon>Betadintovirus terrapene</taxon>
    </lineage>
</organism>
<accession>A0A5H3CVW6</accession>
<reference evidence="4" key="2">
    <citation type="submission" date="2019-07" db="EMBL/GenBank/DDBJ databases">
        <authorList>
            <person name="Buck C."/>
            <person name="Tisza M."/>
        </authorList>
    </citation>
    <scope>NUCLEOTIDE SEQUENCE</scope>
    <source>
        <strain evidence="4">5272</strain>
    </source>
</reference>
<dbReference type="PROSITE" id="PS50013">
    <property type="entry name" value="CHROMO_2"/>
    <property type="match status" value="1"/>
</dbReference>
<dbReference type="Gene3D" id="3.30.420.10">
    <property type="entry name" value="Ribonuclease H-like superfamily/Ribonuclease H"/>
    <property type="match status" value="1"/>
</dbReference>
<dbReference type="InterPro" id="IPR016197">
    <property type="entry name" value="Chromo-like_dom_sf"/>
</dbReference>
<dbReference type="InterPro" id="IPR036397">
    <property type="entry name" value="RNaseH_sf"/>
</dbReference>
<dbReference type="PROSITE" id="PS50994">
    <property type="entry name" value="INTEGRASE"/>
    <property type="match status" value="1"/>
</dbReference>
<dbReference type="Pfam" id="PF00385">
    <property type="entry name" value="Chromo"/>
    <property type="match status" value="1"/>
</dbReference>
<dbReference type="InterPro" id="IPR023780">
    <property type="entry name" value="Chromo_domain"/>
</dbReference>
<dbReference type="PANTHER" id="PTHR46585">
    <property type="entry name" value="INTEGRASE CORE DOMAIN CONTAINING PROTEIN"/>
    <property type="match status" value="1"/>
</dbReference>
<dbReference type="SUPFAM" id="SSF54160">
    <property type="entry name" value="Chromo domain-like"/>
    <property type="match status" value="1"/>
</dbReference>
<dbReference type="Proteomes" id="UP000683171">
    <property type="component" value="Segment"/>
</dbReference>
<dbReference type="CDD" id="cd00024">
    <property type="entry name" value="CD_CSD"/>
    <property type="match status" value="1"/>
</dbReference>
<dbReference type="KEGG" id="vg:80534634"/>
<proteinExistence type="predicted"/>
<name>A0A5H3CVW6_9VIRU</name>
<feature type="domain" description="Chromo" evidence="2">
    <location>
        <begin position="321"/>
        <end position="361"/>
    </location>
</feature>
<dbReference type="GO" id="GO:0015074">
    <property type="term" value="P:DNA integration"/>
    <property type="evidence" value="ECO:0007669"/>
    <property type="project" value="UniProtKB-KW"/>
</dbReference>
<dbReference type="GeneID" id="80534634"/>
<reference evidence="4" key="1">
    <citation type="journal article" date="2019" name="J. ISSAAS">
        <title>Identification of 'Missing Link' Families of Small DNA Tumor Viruses.</title>
        <authorList>
            <person name="Welch N.L."/>
            <person name="Tisza M.J."/>
            <person name="Belford A."/>
            <person name="Pastrana D.V."/>
            <person name="Pang Y.-Y.S."/>
            <person name="Schiller J.T."/>
            <person name="An P."/>
            <person name="Cantalupo P.G."/>
            <person name="Pipas J.M."/>
            <person name="Koda S."/>
            <person name="Subramaniam K."/>
            <person name="Waltzek T.B."/>
            <person name="Bian C."/>
            <person name="Shi Q."/>
            <person name="Ruan Z."/>
            <person name="Ng T.F.-F."/>
            <person name="Starrett G.J."/>
            <person name="Buck C.B."/>
        </authorList>
    </citation>
    <scope>NUCLEOTIDE SEQUENCE</scope>
    <source>
        <strain evidence="4">5272</strain>
    </source>
</reference>
<keyword evidence="5" id="KW-1185">Reference proteome</keyword>
<dbReference type="GO" id="GO:0003676">
    <property type="term" value="F:nucleic acid binding"/>
    <property type="evidence" value="ECO:0007669"/>
    <property type="project" value="InterPro"/>
</dbReference>
<evidence type="ECO:0000313" key="4">
    <source>
        <dbReference type="EMBL" id="DAC80291.1"/>
    </source>
</evidence>
<dbReference type="SUPFAM" id="SSF53098">
    <property type="entry name" value="Ribonuclease H-like"/>
    <property type="match status" value="1"/>
</dbReference>
<dbReference type="Gene3D" id="2.40.50.40">
    <property type="match status" value="1"/>
</dbReference>
<dbReference type="EMBL" id="BK010890">
    <property type="protein sequence ID" value="DAC80291.1"/>
    <property type="molecule type" value="Genomic_DNA"/>
</dbReference>
<sequence length="361" mass="41853">MSTQTALLKKIYYAPGEVGSFGGVNPLFQAARKHSKTLNRRQVTAWLSDQDAYTLHKPARIRFKRNKTIVSEVDAQWQADLVDMHRFSKHNSGFKYILTVIDILSKYAWALGLKDKTSGEVSKAFKAIFSEGRVPQKLQTDRGKEFLNKPLSGLLKRHGVHHFVTNNEVKAGVVERFNRTLKTRMWRYFTAHNTFRYIDVLPDFIKSYNQSFHRTIRTRPVDVNPSNSLKVWKTVYGDGFKIKPVVAPFRKGDHVRLSKTKGAFEKGYEQTFTDEIFIVDEALTRGQRPVYRLKDYEGEAVTGSFYPEELQKVNPKRDRIYRIEKVLAEKGKGRKKQLLVKWLGWPDKFNSWVEASQLCDI</sequence>